<dbReference type="EMBL" id="FNPR01000003">
    <property type="protein sequence ID" value="SDY76533.1"/>
    <property type="molecule type" value="Genomic_DNA"/>
</dbReference>
<feature type="domain" description="N-acetyltransferase" evidence="1">
    <location>
        <begin position="94"/>
        <end position="253"/>
    </location>
</feature>
<dbReference type="Proteomes" id="UP000199026">
    <property type="component" value="Unassembled WGS sequence"/>
</dbReference>
<dbReference type="Gene3D" id="3.40.630.30">
    <property type="match status" value="1"/>
</dbReference>
<proteinExistence type="predicted"/>
<name>A0A1H3MIZ7_9RHOB</name>
<dbReference type="GO" id="GO:0016747">
    <property type="term" value="F:acyltransferase activity, transferring groups other than amino-acyl groups"/>
    <property type="evidence" value="ECO:0007669"/>
    <property type="project" value="InterPro"/>
</dbReference>
<keyword evidence="2" id="KW-0808">Transferase</keyword>
<dbReference type="Pfam" id="PF13302">
    <property type="entry name" value="Acetyltransf_3"/>
    <property type="match status" value="1"/>
</dbReference>
<reference evidence="2 3" key="1">
    <citation type="submission" date="2016-10" db="EMBL/GenBank/DDBJ databases">
        <authorList>
            <person name="de Groot N.N."/>
        </authorList>
    </citation>
    <scope>NUCLEOTIDE SEQUENCE [LARGE SCALE GENOMIC DNA]</scope>
    <source>
        <strain evidence="2 3">DSM 24677</strain>
    </source>
</reference>
<dbReference type="STRING" id="576131.SAMN05444486_103639"/>
<dbReference type="AlphaFoldDB" id="A0A1H3MIZ7"/>
<dbReference type="PANTHER" id="PTHR43328:SF1">
    <property type="entry name" value="N-ACETYLTRANSFERASE DOMAIN-CONTAINING PROTEIN"/>
    <property type="match status" value="1"/>
</dbReference>
<sequence length="253" mass="28439">MKKKVYTKPDSASLTMPCGNKVDLARPRSDGIMTDQELAFCRAKGVSLAYDPVQIGWISALAEDDFSPIFRKNERTPRNAVAYKPQVNALHPQYRLRPWTSGDLPVYMSLLDDPDVWTYMTEEYPDPLTEEEAAALIELSNASNHHQVFAVLRNTKPVGQVRLLFDVDPLNPATAEISYWLGRKHWGKGIGSDIVRLFTKRCFADNIGITKLIARVHRDNGASSAILTKAGYLLQGHDPKDQGWTLFAKHRTT</sequence>
<dbReference type="SUPFAM" id="SSF55729">
    <property type="entry name" value="Acyl-CoA N-acyltransferases (Nat)"/>
    <property type="match status" value="1"/>
</dbReference>
<gene>
    <name evidence="2" type="ORF">SAMN05444486_103639</name>
</gene>
<evidence type="ECO:0000259" key="1">
    <source>
        <dbReference type="PROSITE" id="PS51186"/>
    </source>
</evidence>
<keyword evidence="3" id="KW-1185">Reference proteome</keyword>
<evidence type="ECO:0000313" key="2">
    <source>
        <dbReference type="EMBL" id="SDY76533.1"/>
    </source>
</evidence>
<organism evidence="2 3">
    <name type="scientific">Lentibacter algarum</name>
    <dbReference type="NCBI Taxonomy" id="576131"/>
    <lineage>
        <taxon>Bacteria</taxon>
        <taxon>Pseudomonadati</taxon>
        <taxon>Pseudomonadota</taxon>
        <taxon>Alphaproteobacteria</taxon>
        <taxon>Rhodobacterales</taxon>
        <taxon>Roseobacteraceae</taxon>
        <taxon>Lentibacter</taxon>
    </lineage>
</organism>
<protein>
    <submittedName>
        <fullName evidence="2">Protein N-acetyltransferase, RimJ/RimL family</fullName>
    </submittedName>
</protein>
<evidence type="ECO:0000313" key="3">
    <source>
        <dbReference type="Proteomes" id="UP000199026"/>
    </source>
</evidence>
<dbReference type="GeneID" id="78125581"/>
<dbReference type="PROSITE" id="PS51186">
    <property type="entry name" value="GNAT"/>
    <property type="match status" value="1"/>
</dbReference>
<accession>A0A1H3MIZ7</accession>
<dbReference type="InterPro" id="IPR016181">
    <property type="entry name" value="Acyl_CoA_acyltransferase"/>
</dbReference>
<dbReference type="PANTHER" id="PTHR43328">
    <property type="entry name" value="ACETYLTRANSFERASE-RELATED"/>
    <property type="match status" value="1"/>
</dbReference>
<dbReference type="RefSeq" id="WP_177170701.1">
    <property type="nucleotide sequence ID" value="NZ_CALJFH010000010.1"/>
</dbReference>
<dbReference type="InterPro" id="IPR000182">
    <property type="entry name" value="GNAT_dom"/>
</dbReference>